<dbReference type="PANTHER" id="PTHR21716:SF53">
    <property type="entry name" value="PERMEASE PERM-RELATED"/>
    <property type="match status" value="1"/>
</dbReference>
<dbReference type="EMBL" id="MHOZ01000028">
    <property type="protein sequence ID" value="OGZ73017.1"/>
    <property type="molecule type" value="Genomic_DNA"/>
</dbReference>
<dbReference type="GO" id="GO:0055085">
    <property type="term" value="P:transmembrane transport"/>
    <property type="evidence" value="ECO:0007669"/>
    <property type="project" value="TreeGrafter"/>
</dbReference>
<feature type="transmembrane region" description="Helical" evidence="8">
    <location>
        <begin position="145"/>
        <end position="169"/>
    </location>
</feature>
<sequence length="357" mass="39238">MPNEHIHVQLTTATLLRGILLVLFFVFLYILKDVLIIFMFAIIIASAITPFANWLDSKGLPRLFGVLALYLVIFGLVVLVLSLVVPYVADETSQLSTTLPKIIERFSTSLEQVQQESPQYLDFISEIQNILDTFSIYLQQSAQSVLSIIISIFGGVMSFVAIIVISFYLSVMKRGIEGFIESIVPAKHETYVMDLWKRSETKVGRWLQGQFLLALIVGLTVYIGLSLMGVKFALIMGILAMALEIVPMVGPVLAAIPAIALAFLQDPGMGLWVILFYVAVQQLENHILVPVVLGKTTGLNPVVVIIALFVGYQLAGISGMVLSVPVATIIVEMMEDLAKHREEEKHNGTPVISSSSS</sequence>
<feature type="transmembrane region" description="Helical" evidence="8">
    <location>
        <begin position="36"/>
        <end position="55"/>
    </location>
</feature>
<evidence type="ECO:0000256" key="2">
    <source>
        <dbReference type="ARBA" id="ARBA00009773"/>
    </source>
</evidence>
<evidence type="ECO:0000313" key="9">
    <source>
        <dbReference type="EMBL" id="OGZ73017.1"/>
    </source>
</evidence>
<keyword evidence="6 8" id="KW-1133">Transmembrane helix</keyword>
<keyword evidence="3" id="KW-0813">Transport</keyword>
<evidence type="ECO:0000313" key="10">
    <source>
        <dbReference type="Proteomes" id="UP000178826"/>
    </source>
</evidence>
<name>A0A1G2IEE3_9BACT</name>
<proteinExistence type="inferred from homology"/>
<organism evidence="9 10">
    <name type="scientific">Candidatus Staskawiczbacteria bacterium RIFCSPLOWO2_01_FULL_37_25b</name>
    <dbReference type="NCBI Taxonomy" id="1802213"/>
    <lineage>
        <taxon>Bacteria</taxon>
        <taxon>Candidatus Staskawicziibacteriota</taxon>
    </lineage>
</organism>
<feature type="transmembrane region" description="Helical" evidence="8">
    <location>
        <begin position="245"/>
        <end position="264"/>
    </location>
</feature>
<feature type="transmembrane region" description="Helical" evidence="8">
    <location>
        <begin position="271"/>
        <end position="293"/>
    </location>
</feature>
<keyword evidence="4" id="KW-1003">Cell membrane</keyword>
<comment type="caution">
    <text evidence="9">The sequence shown here is derived from an EMBL/GenBank/DDBJ whole genome shotgun (WGS) entry which is preliminary data.</text>
</comment>
<dbReference type="Pfam" id="PF01594">
    <property type="entry name" value="AI-2E_transport"/>
    <property type="match status" value="1"/>
</dbReference>
<feature type="transmembrane region" description="Helical" evidence="8">
    <location>
        <begin position="305"/>
        <end position="331"/>
    </location>
</feature>
<evidence type="ECO:0000256" key="7">
    <source>
        <dbReference type="ARBA" id="ARBA00023136"/>
    </source>
</evidence>
<comment type="similarity">
    <text evidence="2">Belongs to the autoinducer-2 exporter (AI-2E) (TC 2.A.86) family.</text>
</comment>
<dbReference type="GO" id="GO:0005886">
    <property type="term" value="C:plasma membrane"/>
    <property type="evidence" value="ECO:0007669"/>
    <property type="project" value="UniProtKB-SubCell"/>
</dbReference>
<evidence type="ECO:0000256" key="4">
    <source>
        <dbReference type="ARBA" id="ARBA00022475"/>
    </source>
</evidence>
<feature type="transmembrane region" description="Helical" evidence="8">
    <location>
        <begin position="12"/>
        <end position="30"/>
    </location>
</feature>
<evidence type="ECO:0000256" key="1">
    <source>
        <dbReference type="ARBA" id="ARBA00004651"/>
    </source>
</evidence>
<evidence type="ECO:0000256" key="6">
    <source>
        <dbReference type="ARBA" id="ARBA00022989"/>
    </source>
</evidence>
<accession>A0A1G2IEE3</accession>
<dbReference type="InterPro" id="IPR002549">
    <property type="entry name" value="AI-2E-like"/>
</dbReference>
<protein>
    <recommendedName>
        <fullName evidence="11">AI-2E family transporter</fullName>
    </recommendedName>
</protein>
<dbReference type="Proteomes" id="UP000178826">
    <property type="component" value="Unassembled WGS sequence"/>
</dbReference>
<dbReference type="PANTHER" id="PTHR21716">
    <property type="entry name" value="TRANSMEMBRANE PROTEIN"/>
    <property type="match status" value="1"/>
</dbReference>
<comment type="subcellular location">
    <subcellularLocation>
        <location evidence="1">Cell membrane</location>
        <topology evidence="1">Multi-pass membrane protein</topology>
    </subcellularLocation>
</comment>
<feature type="transmembrane region" description="Helical" evidence="8">
    <location>
        <begin position="211"/>
        <end position="239"/>
    </location>
</feature>
<evidence type="ECO:0008006" key="11">
    <source>
        <dbReference type="Google" id="ProtNLM"/>
    </source>
</evidence>
<keyword evidence="7 8" id="KW-0472">Membrane</keyword>
<feature type="transmembrane region" description="Helical" evidence="8">
    <location>
        <begin position="67"/>
        <end position="89"/>
    </location>
</feature>
<evidence type="ECO:0000256" key="3">
    <source>
        <dbReference type="ARBA" id="ARBA00022448"/>
    </source>
</evidence>
<dbReference type="AlphaFoldDB" id="A0A1G2IEE3"/>
<keyword evidence="5 8" id="KW-0812">Transmembrane</keyword>
<reference evidence="9 10" key="1">
    <citation type="journal article" date="2016" name="Nat. Commun.">
        <title>Thousands of microbial genomes shed light on interconnected biogeochemical processes in an aquifer system.</title>
        <authorList>
            <person name="Anantharaman K."/>
            <person name="Brown C.T."/>
            <person name="Hug L.A."/>
            <person name="Sharon I."/>
            <person name="Castelle C.J."/>
            <person name="Probst A.J."/>
            <person name="Thomas B.C."/>
            <person name="Singh A."/>
            <person name="Wilkins M.J."/>
            <person name="Karaoz U."/>
            <person name="Brodie E.L."/>
            <person name="Williams K.H."/>
            <person name="Hubbard S.S."/>
            <person name="Banfield J.F."/>
        </authorList>
    </citation>
    <scope>NUCLEOTIDE SEQUENCE [LARGE SCALE GENOMIC DNA]</scope>
</reference>
<evidence type="ECO:0000256" key="8">
    <source>
        <dbReference type="SAM" id="Phobius"/>
    </source>
</evidence>
<gene>
    <name evidence="9" type="ORF">A2998_00925</name>
</gene>
<evidence type="ECO:0000256" key="5">
    <source>
        <dbReference type="ARBA" id="ARBA00022692"/>
    </source>
</evidence>